<evidence type="ECO:0000256" key="7">
    <source>
        <dbReference type="SAM" id="Phobius"/>
    </source>
</evidence>
<feature type="transmembrane region" description="Helical" evidence="7">
    <location>
        <begin position="80"/>
        <end position="101"/>
    </location>
</feature>
<feature type="transmembrane region" description="Helical" evidence="7">
    <location>
        <begin position="45"/>
        <end position="68"/>
    </location>
</feature>
<keyword evidence="3" id="KW-0808">Transferase</keyword>
<comment type="subcellular location">
    <subcellularLocation>
        <location evidence="1">Membrane</location>
        <topology evidence="1">Multi-pass membrane protein</topology>
    </subcellularLocation>
</comment>
<dbReference type="PANTHER" id="PTHR30576:SF0">
    <property type="entry name" value="UNDECAPRENYL-PHOSPHATE N-ACETYLGALACTOSAMINYL 1-PHOSPHATE TRANSFERASE-RELATED"/>
    <property type="match status" value="1"/>
</dbReference>
<comment type="similarity">
    <text evidence="2">Belongs to the bacterial sugar transferase family.</text>
</comment>
<organism evidence="9 10">
    <name type="scientific">Candidatus Liptonbacteria bacterium GWB1_49_6</name>
    <dbReference type="NCBI Taxonomy" id="1798644"/>
    <lineage>
        <taxon>Bacteria</taxon>
        <taxon>Candidatus Liptoniibacteriota</taxon>
    </lineage>
</organism>
<evidence type="ECO:0000256" key="1">
    <source>
        <dbReference type="ARBA" id="ARBA00004141"/>
    </source>
</evidence>
<feature type="transmembrane region" description="Helical" evidence="7">
    <location>
        <begin position="107"/>
        <end position="123"/>
    </location>
</feature>
<dbReference type="STRING" id="1798644.A2122_00685"/>
<dbReference type="NCBIfam" id="TIGR03025">
    <property type="entry name" value="EPS_sugtrans"/>
    <property type="match status" value="1"/>
</dbReference>
<dbReference type="PANTHER" id="PTHR30576">
    <property type="entry name" value="COLANIC BIOSYNTHESIS UDP-GLUCOSE LIPID CARRIER TRANSFERASE"/>
    <property type="match status" value="1"/>
</dbReference>
<feature type="domain" description="Bacterial sugar transferase" evidence="8">
    <location>
        <begin position="259"/>
        <end position="441"/>
    </location>
</feature>
<dbReference type="EMBL" id="MHKU01000039">
    <property type="protein sequence ID" value="OGY96270.1"/>
    <property type="molecule type" value="Genomic_DNA"/>
</dbReference>
<comment type="caution">
    <text evidence="9">The sequence shown here is derived from an EMBL/GenBank/DDBJ whole genome shotgun (WGS) entry which is preliminary data.</text>
</comment>
<evidence type="ECO:0000256" key="3">
    <source>
        <dbReference type="ARBA" id="ARBA00022679"/>
    </source>
</evidence>
<evidence type="ECO:0000256" key="4">
    <source>
        <dbReference type="ARBA" id="ARBA00022692"/>
    </source>
</evidence>
<dbReference type="GO" id="GO:0016020">
    <property type="term" value="C:membrane"/>
    <property type="evidence" value="ECO:0007669"/>
    <property type="project" value="UniProtKB-SubCell"/>
</dbReference>
<dbReference type="GO" id="GO:0016780">
    <property type="term" value="F:phosphotransferase activity, for other substituted phosphate groups"/>
    <property type="evidence" value="ECO:0007669"/>
    <property type="project" value="TreeGrafter"/>
</dbReference>
<sequence length="444" mass="50766">MKLSSTAKIIVLFLGDVATLYASLLIALALRYGGRFFQEFTESHALPFSLVFAIWILVFYIAGLYDLLRLRNNIDFIKTLLLALLINTLLAIAVFYLVPLFGITPKTNLFLVIALFAVIEVWWRRTFNVRASFRDGLNSVLILGDDETTAEIVAELKKNAQVGYEVKLWLKRGLDEATPERLDALVKKHHINLAVFPTHAKHYDTHAKTFYELLASGIQVLDLSSFYELVFRKIPLRETDEAWFLENHIGQGKFYDDLKRGMEVISAVFLSIVLSPLLIVIAILVRITSRGPSIYRQARIGEQEKPFTLFKFRTMKADAERGGAQWAQPNDARSTPIGRFLRYAHLDELPQLANILKGDLSFVGPRPERPEFVTLLEEKVPHYKIRHLVRPGITGWAQINYRYGASVEDAEEKLQYDIYYLKNRSLILDVAIILKTIKSFFVQA</sequence>
<keyword evidence="6 7" id="KW-0472">Membrane</keyword>
<evidence type="ECO:0000259" key="8">
    <source>
        <dbReference type="Pfam" id="PF02397"/>
    </source>
</evidence>
<reference evidence="9 10" key="1">
    <citation type="journal article" date="2016" name="Nat. Commun.">
        <title>Thousands of microbial genomes shed light on interconnected biogeochemical processes in an aquifer system.</title>
        <authorList>
            <person name="Anantharaman K."/>
            <person name="Brown C.T."/>
            <person name="Hug L.A."/>
            <person name="Sharon I."/>
            <person name="Castelle C.J."/>
            <person name="Probst A.J."/>
            <person name="Thomas B.C."/>
            <person name="Singh A."/>
            <person name="Wilkins M.J."/>
            <person name="Karaoz U."/>
            <person name="Brodie E.L."/>
            <person name="Williams K.H."/>
            <person name="Hubbard S.S."/>
            <person name="Banfield J.F."/>
        </authorList>
    </citation>
    <scope>NUCLEOTIDE SEQUENCE [LARGE SCALE GENOMIC DNA]</scope>
</reference>
<proteinExistence type="inferred from homology"/>
<name>A0A1G2C6N0_9BACT</name>
<evidence type="ECO:0000256" key="5">
    <source>
        <dbReference type="ARBA" id="ARBA00022989"/>
    </source>
</evidence>
<dbReference type="Proteomes" id="UP000176648">
    <property type="component" value="Unassembled WGS sequence"/>
</dbReference>
<dbReference type="AlphaFoldDB" id="A0A1G2C6N0"/>
<dbReference type="Pfam" id="PF02397">
    <property type="entry name" value="Bac_transf"/>
    <property type="match status" value="1"/>
</dbReference>
<gene>
    <name evidence="9" type="ORF">A2122_00685</name>
</gene>
<keyword evidence="4 7" id="KW-0812">Transmembrane</keyword>
<keyword evidence="5 7" id="KW-1133">Transmembrane helix</keyword>
<accession>A0A1G2C6N0</accession>
<dbReference type="InterPro" id="IPR017475">
    <property type="entry name" value="EPS_sugar_tfrase"/>
</dbReference>
<protein>
    <recommendedName>
        <fullName evidence="8">Bacterial sugar transferase domain-containing protein</fullName>
    </recommendedName>
</protein>
<dbReference type="InterPro" id="IPR003362">
    <property type="entry name" value="Bact_transf"/>
</dbReference>
<evidence type="ECO:0000313" key="9">
    <source>
        <dbReference type="EMBL" id="OGY96270.1"/>
    </source>
</evidence>
<evidence type="ECO:0000256" key="2">
    <source>
        <dbReference type="ARBA" id="ARBA00006464"/>
    </source>
</evidence>
<feature type="transmembrane region" description="Helical" evidence="7">
    <location>
        <begin position="9"/>
        <end position="33"/>
    </location>
</feature>
<evidence type="ECO:0000256" key="6">
    <source>
        <dbReference type="ARBA" id="ARBA00023136"/>
    </source>
</evidence>
<feature type="transmembrane region" description="Helical" evidence="7">
    <location>
        <begin position="264"/>
        <end position="285"/>
    </location>
</feature>
<evidence type="ECO:0000313" key="10">
    <source>
        <dbReference type="Proteomes" id="UP000176648"/>
    </source>
</evidence>